<dbReference type="AlphaFoldDB" id="A0A0E0F6W8"/>
<sequence length="143" mass="15655">MEMCSREEPKKEHKILTETSGGGRARPARAAAWAPCHRNTLLHGINNIYSLIPITPYTLVDPILHRPPSPPGESAVFAERRRRPAASAASSPLPYAVSCEDGYGGACPIPTSKIAAFAVFLHEQFIFQEVAPLPVFLHKRLIC</sequence>
<evidence type="ECO:0000313" key="3">
    <source>
        <dbReference type="Proteomes" id="UP000008021"/>
    </source>
</evidence>
<dbReference type="Gramene" id="OMERI11G14330.1">
    <property type="protein sequence ID" value="OMERI11G14330.1"/>
    <property type="gene ID" value="OMERI11G14330"/>
</dbReference>
<dbReference type="HOGENOM" id="CLU_1809269_0_0_1"/>
<feature type="region of interest" description="Disordered" evidence="1">
    <location>
        <begin position="1"/>
        <end position="23"/>
    </location>
</feature>
<dbReference type="Proteomes" id="UP000008021">
    <property type="component" value="Chromosome 11"/>
</dbReference>
<name>A0A0E0F6W8_9ORYZ</name>
<organism evidence="2">
    <name type="scientific">Oryza meridionalis</name>
    <dbReference type="NCBI Taxonomy" id="40149"/>
    <lineage>
        <taxon>Eukaryota</taxon>
        <taxon>Viridiplantae</taxon>
        <taxon>Streptophyta</taxon>
        <taxon>Embryophyta</taxon>
        <taxon>Tracheophyta</taxon>
        <taxon>Spermatophyta</taxon>
        <taxon>Magnoliopsida</taxon>
        <taxon>Liliopsida</taxon>
        <taxon>Poales</taxon>
        <taxon>Poaceae</taxon>
        <taxon>BOP clade</taxon>
        <taxon>Oryzoideae</taxon>
        <taxon>Oryzeae</taxon>
        <taxon>Oryzinae</taxon>
        <taxon>Oryza</taxon>
    </lineage>
</organism>
<keyword evidence="3" id="KW-1185">Reference proteome</keyword>
<feature type="compositionally biased region" description="Basic and acidic residues" evidence="1">
    <location>
        <begin position="1"/>
        <end position="16"/>
    </location>
</feature>
<reference evidence="2" key="2">
    <citation type="submission" date="2018-05" db="EMBL/GenBank/DDBJ databases">
        <title>OmerRS3 (Oryza meridionalis Reference Sequence Version 3).</title>
        <authorList>
            <person name="Zhang J."/>
            <person name="Kudrna D."/>
            <person name="Lee S."/>
            <person name="Talag J."/>
            <person name="Welchert J."/>
            <person name="Wing R.A."/>
        </authorList>
    </citation>
    <scope>NUCLEOTIDE SEQUENCE [LARGE SCALE GENOMIC DNA]</scope>
    <source>
        <strain evidence="2">cv. OR44</strain>
    </source>
</reference>
<protein>
    <submittedName>
        <fullName evidence="2">Uncharacterized protein</fullName>
    </submittedName>
</protein>
<dbReference type="EnsemblPlants" id="OMERI11G14330.1">
    <property type="protein sequence ID" value="OMERI11G14330.1"/>
    <property type="gene ID" value="OMERI11G14330"/>
</dbReference>
<reference evidence="2" key="1">
    <citation type="submission" date="2015-04" db="UniProtKB">
        <authorList>
            <consortium name="EnsemblPlants"/>
        </authorList>
    </citation>
    <scope>IDENTIFICATION</scope>
</reference>
<evidence type="ECO:0000256" key="1">
    <source>
        <dbReference type="SAM" id="MobiDB-lite"/>
    </source>
</evidence>
<accession>A0A0E0F6W8</accession>
<evidence type="ECO:0000313" key="2">
    <source>
        <dbReference type="EnsemblPlants" id="OMERI11G14330.1"/>
    </source>
</evidence>
<proteinExistence type="predicted"/>